<comment type="similarity">
    <text evidence="2 6">Belongs to the sodium:solute symporter (SSF) (TC 2.A.21) family.</text>
</comment>
<protein>
    <submittedName>
        <fullName evidence="8">Solute:Na+ symporter, SSS family</fullName>
    </submittedName>
</protein>
<feature type="transmembrane region" description="Helical" evidence="7">
    <location>
        <begin position="154"/>
        <end position="174"/>
    </location>
</feature>
<proteinExistence type="inferred from homology"/>
<feature type="transmembrane region" description="Helical" evidence="7">
    <location>
        <begin position="186"/>
        <end position="209"/>
    </location>
</feature>
<dbReference type="AlphaFoldDB" id="A0A1G7D0U4"/>
<dbReference type="Gene3D" id="1.20.1730.10">
    <property type="entry name" value="Sodium/glucose cotransporter"/>
    <property type="match status" value="1"/>
</dbReference>
<dbReference type="CDD" id="cd10329">
    <property type="entry name" value="SLC5sbd_SGLT1-like"/>
    <property type="match status" value="1"/>
</dbReference>
<dbReference type="PROSITE" id="PS50283">
    <property type="entry name" value="NA_SOLUT_SYMP_3"/>
    <property type="match status" value="1"/>
</dbReference>
<dbReference type="Pfam" id="PF00474">
    <property type="entry name" value="SSF"/>
    <property type="match status" value="1"/>
</dbReference>
<accession>A0A1G7D0U4</accession>
<keyword evidence="4 7" id="KW-1133">Transmembrane helix</keyword>
<dbReference type="NCBIfam" id="TIGR00813">
    <property type="entry name" value="sss"/>
    <property type="match status" value="1"/>
</dbReference>
<evidence type="ECO:0000313" key="8">
    <source>
        <dbReference type="EMBL" id="SDE45188.1"/>
    </source>
</evidence>
<feature type="transmembrane region" description="Helical" evidence="7">
    <location>
        <begin position="229"/>
        <end position="248"/>
    </location>
</feature>
<feature type="transmembrane region" description="Helical" evidence="7">
    <location>
        <begin position="440"/>
        <end position="462"/>
    </location>
</feature>
<evidence type="ECO:0000256" key="1">
    <source>
        <dbReference type="ARBA" id="ARBA00004141"/>
    </source>
</evidence>
<dbReference type="eggNOG" id="COG4146">
    <property type="taxonomic scope" value="Bacteria"/>
</dbReference>
<evidence type="ECO:0000256" key="3">
    <source>
        <dbReference type="ARBA" id="ARBA00022692"/>
    </source>
</evidence>
<feature type="transmembrane region" description="Helical" evidence="7">
    <location>
        <begin position="6"/>
        <end position="24"/>
    </location>
</feature>
<gene>
    <name evidence="8" type="ORF">SAMN04487992_101271</name>
</gene>
<name>A0A1G7D0U4_9FLAO</name>
<evidence type="ECO:0000256" key="4">
    <source>
        <dbReference type="ARBA" id="ARBA00022989"/>
    </source>
</evidence>
<dbReference type="PANTHER" id="PTHR11819:SF195">
    <property type="entry name" value="SODIUM_GLUCOSE COTRANSPORTER 4"/>
    <property type="match status" value="1"/>
</dbReference>
<keyword evidence="3 7" id="KW-0812">Transmembrane</keyword>
<feature type="transmembrane region" description="Helical" evidence="7">
    <location>
        <begin position="415"/>
        <end position="433"/>
    </location>
</feature>
<feature type="transmembrane region" description="Helical" evidence="7">
    <location>
        <begin position="383"/>
        <end position="403"/>
    </location>
</feature>
<evidence type="ECO:0000256" key="7">
    <source>
        <dbReference type="SAM" id="Phobius"/>
    </source>
</evidence>
<evidence type="ECO:0000256" key="2">
    <source>
        <dbReference type="ARBA" id="ARBA00006434"/>
    </source>
</evidence>
<dbReference type="GO" id="GO:0005412">
    <property type="term" value="F:D-glucose:sodium symporter activity"/>
    <property type="evidence" value="ECO:0007669"/>
    <property type="project" value="TreeGrafter"/>
</dbReference>
<dbReference type="EMBL" id="FNBD01000001">
    <property type="protein sequence ID" value="SDE45188.1"/>
    <property type="molecule type" value="Genomic_DNA"/>
</dbReference>
<keyword evidence="5 7" id="KW-0472">Membrane</keyword>
<dbReference type="Proteomes" id="UP000182114">
    <property type="component" value="Unassembled WGS sequence"/>
</dbReference>
<dbReference type="PANTHER" id="PTHR11819">
    <property type="entry name" value="SOLUTE CARRIER FAMILY 5"/>
    <property type="match status" value="1"/>
</dbReference>
<feature type="transmembrane region" description="Helical" evidence="7">
    <location>
        <begin position="468"/>
        <end position="491"/>
    </location>
</feature>
<comment type="subcellular location">
    <subcellularLocation>
        <location evidence="1">Membrane</location>
        <topology evidence="1">Multi-pass membrane protein</topology>
    </subcellularLocation>
</comment>
<dbReference type="PROSITE" id="PS00457">
    <property type="entry name" value="NA_SOLUT_SYMP_2"/>
    <property type="match status" value="1"/>
</dbReference>
<dbReference type="InterPro" id="IPR001734">
    <property type="entry name" value="Na/solute_symporter"/>
</dbReference>
<reference evidence="9" key="1">
    <citation type="submission" date="2016-10" db="EMBL/GenBank/DDBJ databases">
        <authorList>
            <person name="Varghese N."/>
            <person name="Submissions S."/>
        </authorList>
    </citation>
    <scope>NUCLEOTIDE SEQUENCE [LARGE SCALE GENOMIC DNA]</scope>
    <source>
        <strain evidence="9">DSM 24729</strain>
    </source>
</reference>
<feature type="transmembrane region" description="Helical" evidence="7">
    <location>
        <begin position="78"/>
        <end position="98"/>
    </location>
</feature>
<feature type="transmembrane region" description="Helical" evidence="7">
    <location>
        <begin position="119"/>
        <end position="148"/>
    </location>
</feature>
<feature type="transmembrane region" description="Helical" evidence="7">
    <location>
        <begin position="269"/>
        <end position="290"/>
    </location>
</feature>
<dbReference type="GO" id="GO:0005886">
    <property type="term" value="C:plasma membrane"/>
    <property type="evidence" value="ECO:0007669"/>
    <property type="project" value="TreeGrafter"/>
</dbReference>
<dbReference type="InterPro" id="IPR038377">
    <property type="entry name" value="Na/Glc_symporter_sf"/>
</dbReference>
<evidence type="ECO:0000256" key="5">
    <source>
        <dbReference type="ARBA" id="ARBA00023136"/>
    </source>
</evidence>
<dbReference type="RefSeq" id="WP_074537150.1">
    <property type="nucleotide sequence ID" value="NZ_FNBD01000001.1"/>
</dbReference>
<feature type="transmembrane region" description="Helical" evidence="7">
    <location>
        <begin position="526"/>
        <end position="544"/>
    </location>
</feature>
<sequence>MSNLSYIDLTVLVLYIVFIIWWALKNGKSTNSDDYFLAGRNLTWPMVGLSLFAASVSSSTLMGHSGEGFISGIAVFNYNWISVLIMVFFAMFFLPFYIKSGIFTMPEFLERRFDGKSRTYFSFITIIGNVFLDAAATLYTGALIIKMIFPEVEIIWIIIGMAAVAGSYTIIGGLSSAINADMIQAAVLIIGSSILSFYAISNIGGWESFVDKFNDGVWLKLTRPLDDPTVPWLGMWVGIPILGFYFWANNQVMVQRVLSAKSIDHGRKGVLLVGFLFLFTLFIFIIPGLIARGINLFGVENLPHELISGIDLKEKYGINTDQVYPRLIVKLLPVGLIGIILSAMISALTSTLSATLSSVSTLFTMDFYSKIDKNATSAKKVRVGKITAIVTLIIAVIWAPYIQRFDSLIAYYQEIVSYLAPPIVGTFFIGLFWKRANAKGAFSGLMAGLAVAATIMTLKYILGVKIDIHFLLLAPVLLIISLVVSVVVSLATAPPPADKVAENTWTKQIWIDETKELKGIVWYKNFRVQAILLVIACFVMYGLFY</sequence>
<dbReference type="InterPro" id="IPR018212">
    <property type="entry name" value="Na/solute_symporter_CS"/>
</dbReference>
<feature type="transmembrane region" description="Helical" evidence="7">
    <location>
        <begin position="334"/>
        <end position="363"/>
    </location>
</feature>
<organism evidence="8 9">
    <name type="scientific">Cellulophaga baltica</name>
    <dbReference type="NCBI Taxonomy" id="76594"/>
    <lineage>
        <taxon>Bacteria</taxon>
        <taxon>Pseudomonadati</taxon>
        <taxon>Bacteroidota</taxon>
        <taxon>Flavobacteriia</taxon>
        <taxon>Flavobacteriales</taxon>
        <taxon>Flavobacteriaceae</taxon>
        <taxon>Cellulophaga</taxon>
    </lineage>
</organism>
<keyword evidence="9" id="KW-1185">Reference proteome</keyword>
<feature type="transmembrane region" description="Helical" evidence="7">
    <location>
        <begin position="44"/>
        <end position="66"/>
    </location>
</feature>
<evidence type="ECO:0000256" key="6">
    <source>
        <dbReference type="RuleBase" id="RU362091"/>
    </source>
</evidence>
<evidence type="ECO:0000313" key="9">
    <source>
        <dbReference type="Proteomes" id="UP000182114"/>
    </source>
</evidence>